<comment type="caution">
    <text evidence="2">The sequence shown here is derived from an EMBL/GenBank/DDBJ whole genome shotgun (WGS) entry which is preliminary data.</text>
</comment>
<dbReference type="AlphaFoldDB" id="A0AAI9DPZ3"/>
<feature type="transmembrane region" description="Helical" evidence="1">
    <location>
        <begin position="57"/>
        <end position="76"/>
    </location>
</feature>
<keyword evidence="1" id="KW-1133">Transmembrane helix</keyword>
<reference evidence="2" key="1">
    <citation type="submission" date="2024-02" db="EMBL/GenBank/DDBJ databases">
        <authorList>
            <consortium name="Clinical and Environmental Microbiology Branch: Whole genome sequencing antimicrobial resistance pathogens in the healthcare setting"/>
        </authorList>
    </citation>
    <scope>NUCLEOTIDE SEQUENCE</scope>
    <source>
        <strain evidence="2">2021DK-00143</strain>
    </source>
</reference>
<evidence type="ECO:0000256" key="1">
    <source>
        <dbReference type="SAM" id="Phobius"/>
    </source>
</evidence>
<gene>
    <name evidence="2" type="ORF">QEG54_004638</name>
</gene>
<accession>A0AAI9DPZ3</accession>
<name>A0AAI9DPZ3_PLUGE</name>
<keyword evidence="1" id="KW-0812">Transmembrane</keyword>
<evidence type="ECO:0000313" key="2">
    <source>
        <dbReference type="EMBL" id="EML1473826.1"/>
    </source>
</evidence>
<organism evidence="2">
    <name type="scientific">Pluralibacter gergoviae</name>
    <name type="common">Enterobacter gergoviae</name>
    <dbReference type="NCBI Taxonomy" id="61647"/>
    <lineage>
        <taxon>Bacteria</taxon>
        <taxon>Pseudomonadati</taxon>
        <taxon>Pseudomonadota</taxon>
        <taxon>Gammaproteobacteria</taxon>
        <taxon>Enterobacterales</taxon>
        <taxon>Enterobacteriaceae</taxon>
        <taxon>Pluralibacter</taxon>
    </lineage>
</organism>
<protein>
    <submittedName>
        <fullName evidence="2">Uncharacterized protein</fullName>
    </submittedName>
</protein>
<keyword evidence="1" id="KW-0472">Membrane</keyword>
<dbReference type="EMBL" id="ABLOKC030000035">
    <property type="protein sequence ID" value="EML1473826.1"/>
    <property type="molecule type" value="Genomic_DNA"/>
</dbReference>
<sequence>MHSIPMKKPLCIIAFGVLTILFLFFMPDGGIYSYVRNNIAMSGDGGVAMDNYESVVLLIKLAISAALALAVVGVGGRRFRSAK</sequence>
<proteinExistence type="predicted"/>